<protein>
    <submittedName>
        <fullName evidence="3">Uncharacterized protein</fullName>
    </submittedName>
</protein>
<reference evidence="3" key="2">
    <citation type="submission" date="2013-04" db="UniProtKB">
        <authorList>
            <consortium name="EnsemblPlants"/>
        </authorList>
    </citation>
    <scope>IDENTIFICATION</scope>
</reference>
<keyword evidence="2" id="KW-1133">Transmembrane helix</keyword>
<proteinExistence type="predicted"/>
<evidence type="ECO:0000256" key="1">
    <source>
        <dbReference type="SAM" id="MobiDB-lite"/>
    </source>
</evidence>
<evidence type="ECO:0000256" key="2">
    <source>
        <dbReference type="SAM" id="Phobius"/>
    </source>
</evidence>
<keyword evidence="4" id="KW-1185">Reference proteome</keyword>
<accession>J3MYV2</accession>
<organism evidence="3">
    <name type="scientific">Oryza brachyantha</name>
    <name type="common">malo sina</name>
    <dbReference type="NCBI Taxonomy" id="4533"/>
    <lineage>
        <taxon>Eukaryota</taxon>
        <taxon>Viridiplantae</taxon>
        <taxon>Streptophyta</taxon>
        <taxon>Embryophyta</taxon>
        <taxon>Tracheophyta</taxon>
        <taxon>Spermatophyta</taxon>
        <taxon>Magnoliopsida</taxon>
        <taxon>Liliopsida</taxon>
        <taxon>Poales</taxon>
        <taxon>Poaceae</taxon>
        <taxon>BOP clade</taxon>
        <taxon>Oryzoideae</taxon>
        <taxon>Oryzeae</taxon>
        <taxon>Oryzinae</taxon>
        <taxon>Oryza</taxon>
    </lineage>
</organism>
<dbReference type="Proteomes" id="UP000006038">
    <property type="component" value="Chromosome 9"/>
</dbReference>
<feature type="region of interest" description="Disordered" evidence="1">
    <location>
        <begin position="1"/>
        <end position="35"/>
    </location>
</feature>
<feature type="transmembrane region" description="Helical" evidence="2">
    <location>
        <begin position="103"/>
        <end position="124"/>
    </location>
</feature>
<dbReference type="EnsemblPlants" id="OB09G21810.1">
    <property type="protein sequence ID" value="OB09G21810.1"/>
    <property type="gene ID" value="OB09G21810"/>
</dbReference>
<dbReference type="AlphaFoldDB" id="J3MYV2"/>
<name>J3MYV2_ORYBR</name>
<sequence length="125" mass="12612">GGGGGGGADDADVGGEQAAGADRVPAGAEEAGADDAAEEEVAVFVVVPAGVLPRPARPLRRVPVAAAQEADPGVVMPPIWPAIYHGRLLGLVDFLENSSSSSLLLSFFSSFCLFLLKLLVSTAIV</sequence>
<dbReference type="HOGENOM" id="CLU_1998417_0_0_1"/>
<evidence type="ECO:0000313" key="3">
    <source>
        <dbReference type="EnsemblPlants" id="OB09G21810.1"/>
    </source>
</evidence>
<reference evidence="3" key="1">
    <citation type="journal article" date="2013" name="Nat. Commun.">
        <title>Whole-genome sequencing of Oryza brachyantha reveals mechanisms underlying Oryza genome evolution.</title>
        <authorList>
            <person name="Chen J."/>
            <person name="Huang Q."/>
            <person name="Gao D."/>
            <person name="Wang J."/>
            <person name="Lang Y."/>
            <person name="Liu T."/>
            <person name="Li B."/>
            <person name="Bai Z."/>
            <person name="Luis Goicoechea J."/>
            <person name="Liang C."/>
            <person name="Chen C."/>
            <person name="Zhang W."/>
            <person name="Sun S."/>
            <person name="Liao Y."/>
            <person name="Zhang X."/>
            <person name="Yang L."/>
            <person name="Song C."/>
            <person name="Wang M."/>
            <person name="Shi J."/>
            <person name="Liu G."/>
            <person name="Liu J."/>
            <person name="Zhou H."/>
            <person name="Zhou W."/>
            <person name="Yu Q."/>
            <person name="An N."/>
            <person name="Chen Y."/>
            <person name="Cai Q."/>
            <person name="Wang B."/>
            <person name="Liu B."/>
            <person name="Min J."/>
            <person name="Huang Y."/>
            <person name="Wu H."/>
            <person name="Li Z."/>
            <person name="Zhang Y."/>
            <person name="Yin Y."/>
            <person name="Song W."/>
            <person name="Jiang J."/>
            <person name="Jackson S.A."/>
            <person name="Wing R.A."/>
            <person name="Wang J."/>
            <person name="Chen M."/>
        </authorList>
    </citation>
    <scope>NUCLEOTIDE SEQUENCE [LARGE SCALE GENOMIC DNA]</scope>
    <source>
        <strain evidence="3">cv. IRGC 101232</strain>
    </source>
</reference>
<dbReference type="Gramene" id="OB09G21810.1">
    <property type="protein sequence ID" value="OB09G21810.1"/>
    <property type="gene ID" value="OB09G21810"/>
</dbReference>
<keyword evidence="2" id="KW-0472">Membrane</keyword>
<keyword evidence="2" id="KW-0812">Transmembrane</keyword>
<evidence type="ECO:0000313" key="4">
    <source>
        <dbReference type="Proteomes" id="UP000006038"/>
    </source>
</evidence>
<feature type="compositionally biased region" description="Low complexity" evidence="1">
    <location>
        <begin position="14"/>
        <end position="30"/>
    </location>
</feature>